<evidence type="ECO:0000256" key="8">
    <source>
        <dbReference type="SAM" id="MobiDB-lite"/>
    </source>
</evidence>
<accession>A0A5J4Z4A9</accession>
<reference evidence="10" key="1">
    <citation type="journal article" date="2019" name="Nat. Commun.">
        <title>Expansion of phycobilisome linker gene families in mesophilic red algae.</title>
        <authorList>
            <person name="Lee J."/>
            <person name="Kim D."/>
            <person name="Bhattacharya D."/>
            <person name="Yoon H.S."/>
        </authorList>
    </citation>
    <scope>NUCLEOTIDE SEQUENCE [LARGE SCALE GENOMIC DNA]</scope>
    <source>
        <strain evidence="10">CCMP 1328</strain>
    </source>
</reference>
<dbReference type="EMBL" id="VRMN01000001">
    <property type="protein sequence ID" value="KAA8498691.1"/>
    <property type="molecule type" value="Genomic_DNA"/>
</dbReference>
<dbReference type="Proteomes" id="UP000324585">
    <property type="component" value="Unassembled WGS sequence"/>
</dbReference>
<dbReference type="GO" id="GO:1990071">
    <property type="term" value="C:TRAPPII protein complex"/>
    <property type="evidence" value="ECO:0007669"/>
    <property type="project" value="TreeGrafter"/>
</dbReference>
<dbReference type="InterPro" id="IPR024096">
    <property type="entry name" value="NO_sig/Golgi_transp_ligand-bd"/>
</dbReference>
<evidence type="ECO:0000313" key="10">
    <source>
        <dbReference type="Proteomes" id="UP000324585"/>
    </source>
</evidence>
<evidence type="ECO:0000256" key="5">
    <source>
        <dbReference type="ARBA" id="ARBA00022892"/>
    </source>
</evidence>
<dbReference type="PANTHER" id="PTHR20902:SF0">
    <property type="entry name" value="TRAFFICKING PROTEIN PARTICLE COMPLEX SUBUNIT 5"/>
    <property type="match status" value="1"/>
</dbReference>
<evidence type="ECO:0000256" key="2">
    <source>
        <dbReference type="ARBA" id="ARBA00006218"/>
    </source>
</evidence>
<dbReference type="GO" id="GO:0005783">
    <property type="term" value="C:endoplasmic reticulum"/>
    <property type="evidence" value="ECO:0007669"/>
    <property type="project" value="UniProtKB-SubCell"/>
</dbReference>
<dbReference type="SUPFAM" id="SSF111126">
    <property type="entry name" value="Ligand-binding domain in the NO signalling and Golgi transport"/>
    <property type="match status" value="1"/>
</dbReference>
<keyword evidence="6 7" id="KW-0333">Golgi apparatus</keyword>
<evidence type="ECO:0000256" key="7">
    <source>
        <dbReference type="PIRNR" id="PIRNR017479"/>
    </source>
</evidence>
<dbReference type="Pfam" id="PF04051">
    <property type="entry name" value="TRAPP"/>
    <property type="match status" value="1"/>
</dbReference>
<dbReference type="OMA" id="YMVKFDD"/>
<dbReference type="InterPro" id="IPR016696">
    <property type="entry name" value="TRAPP-I_su5"/>
</dbReference>
<comment type="subcellular location">
    <subcellularLocation>
        <location evidence="1">Endoplasmic reticulum</location>
    </subcellularLocation>
    <subcellularLocation>
        <location evidence="7">Golgi apparatus</location>
        <location evidence="7">cis-Golgi network</location>
    </subcellularLocation>
</comment>
<comment type="similarity">
    <text evidence="2 7">Belongs to the TRAPP small subunits family. BET3 subfamily.</text>
</comment>
<keyword evidence="10" id="KW-1185">Reference proteome</keyword>
<keyword evidence="3 7" id="KW-0813">Transport</keyword>
<name>A0A5J4Z4A9_PORPP</name>
<dbReference type="OrthoDB" id="10254842at2759"/>
<keyword evidence="4 7" id="KW-0256">Endoplasmic reticulum</keyword>
<evidence type="ECO:0000256" key="4">
    <source>
        <dbReference type="ARBA" id="ARBA00022824"/>
    </source>
</evidence>
<dbReference type="CDD" id="cd14943">
    <property type="entry name" value="TRAPPC5_Trs31"/>
    <property type="match status" value="1"/>
</dbReference>
<dbReference type="GO" id="GO:1990070">
    <property type="term" value="C:TRAPPI protein complex"/>
    <property type="evidence" value="ECO:0007669"/>
    <property type="project" value="TreeGrafter"/>
</dbReference>
<dbReference type="PANTHER" id="PTHR20902">
    <property type="entry name" value="41-2 PROTEIN ANTIGEN-RELATED"/>
    <property type="match status" value="1"/>
</dbReference>
<dbReference type="GO" id="GO:0006888">
    <property type="term" value="P:endoplasmic reticulum to Golgi vesicle-mediated transport"/>
    <property type="evidence" value="ECO:0007669"/>
    <property type="project" value="TreeGrafter"/>
</dbReference>
<proteinExistence type="inferred from homology"/>
<comment type="caution">
    <text evidence="9">The sequence shown here is derived from an EMBL/GenBank/DDBJ whole genome shotgun (WGS) entry which is preliminary data.</text>
</comment>
<keyword evidence="5 7" id="KW-0931">ER-Golgi transport</keyword>
<feature type="region of interest" description="Disordered" evidence="8">
    <location>
        <begin position="1"/>
        <end position="27"/>
    </location>
</feature>
<evidence type="ECO:0000313" key="9">
    <source>
        <dbReference type="EMBL" id="KAA8498691.1"/>
    </source>
</evidence>
<dbReference type="PIRSF" id="PIRSF017479">
    <property type="entry name" value="TRAPP_I_complex_Trs31"/>
    <property type="match status" value="1"/>
</dbReference>
<sequence length="262" mass="27752">MARRETGRLSWVAKKQASGAHKRSQSVRGMEAGALPAGVGAGSGAPAGSAGYGAAMAVAAAAPGAQASPTPGSTLNILDQPLARQRGEVSLSAYLLLFCELVAYSRNRVSSVVALEARLAAVGYRVGERALEYVCAKSGKPLPRETRILGILNFVVTNLWRFLFGKNADSLKKVGNSDAEFYIEEVEPLVNTFVSVPKDFGALNCAAFQGGIVHGILSAAGFECEVTTYVRDDSSKPGSAEVTMYYIKFSNEVIQRERRLAG</sequence>
<evidence type="ECO:0000256" key="3">
    <source>
        <dbReference type="ARBA" id="ARBA00022448"/>
    </source>
</evidence>
<dbReference type="Gene3D" id="3.30.1380.20">
    <property type="entry name" value="Trafficking protein particle complex subunit 3"/>
    <property type="match status" value="1"/>
</dbReference>
<dbReference type="GO" id="GO:1990072">
    <property type="term" value="C:TRAPPIII protein complex"/>
    <property type="evidence" value="ECO:0007669"/>
    <property type="project" value="TreeGrafter"/>
</dbReference>
<organism evidence="9 10">
    <name type="scientific">Porphyridium purpureum</name>
    <name type="common">Red alga</name>
    <name type="synonym">Porphyridium cruentum</name>
    <dbReference type="NCBI Taxonomy" id="35688"/>
    <lineage>
        <taxon>Eukaryota</taxon>
        <taxon>Rhodophyta</taxon>
        <taxon>Bangiophyceae</taxon>
        <taxon>Porphyridiales</taxon>
        <taxon>Porphyridiaceae</taxon>
        <taxon>Porphyridium</taxon>
    </lineage>
</organism>
<dbReference type="InterPro" id="IPR007194">
    <property type="entry name" value="TRAPP_component"/>
</dbReference>
<evidence type="ECO:0000256" key="1">
    <source>
        <dbReference type="ARBA" id="ARBA00004240"/>
    </source>
</evidence>
<dbReference type="AlphaFoldDB" id="A0A5J4Z4A9"/>
<gene>
    <name evidence="9" type="ORF">FVE85_6276</name>
</gene>
<protein>
    <recommendedName>
        <fullName evidence="7">Trafficking protein particle complex subunit</fullName>
    </recommendedName>
</protein>
<comment type="subunit">
    <text evidence="7">Part of the multisubunit TRAPP (transport protein particle) complex.</text>
</comment>
<evidence type="ECO:0000256" key="6">
    <source>
        <dbReference type="ARBA" id="ARBA00023034"/>
    </source>
</evidence>